<evidence type="ECO:0000313" key="2">
    <source>
        <dbReference type="EMBL" id="PHJ38148.1"/>
    </source>
</evidence>
<dbReference type="Proteomes" id="UP000222564">
    <property type="component" value="Unassembled WGS sequence"/>
</dbReference>
<dbReference type="AlphaFoldDB" id="A0A2C6MDH4"/>
<comment type="caution">
    <text evidence="2">The sequence shown here is derived from an EMBL/GenBank/DDBJ whole genome shotgun (WGS) entry which is preliminary data.</text>
</comment>
<accession>A0A2C6MDH4</accession>
<evidence type="ECO:0000256" key="1">
    <source>
        <dbReference type="SAM" id="Coils"/>
    </source>
</evidence>
<protein>
    <submittedName>
        <fullName evidence="2">Uncharacterized protein</fullName>
    </submittedName>
</protein>
<keyword evidence="1" id="KW-0175">Coiled coil</keyword>
<dbReference type="EMBL" id="AWQQ01000055">
    <property type="protein sequence ID" value="PHJ38148.1"/>
    <property type="molecule type" value="Genomic_DNA"/>
</dbReference>
<dbReference type="OrthoDB" id="1787365at2"/>
<reference evidence="2 3" key="1">
    <citation type="submission" date="2013-09" db="EMBL/GenBank/DDBJ databases">
        <title>Biodegradation of hydrocarbons in the deep terrestrial subsurface : characterization of a microbial consortium composed of two Desulfotomaculum species originating from a deep geological formation.</title>
        <authorList>
            <person name="Aullo T."/>
            <person name="Berlendis S."/>
            <person name="Lascourreges J.-F."/>
            <person name="Dessort D."/>
            <person name="Saint-Laurent S."/>
            <person name="Schraauwers B."/>
            <person name="Mas J."/>
            <person name="Magot M."/>
            <person name="Ranchou-Peyruse A."/>
        </authorList>
    </citation>
    <scope>NUCLEOTIDE SEQUENCE [LARGE SCALE GENOMIC DNA]</scope>
    <source>
        <strain evidence="2 3">Bs107</strain>
    </source>
</reference>
<feature type="coiled-coil region" evidence="1">
    <location>
        <begin position="2"/>
        <end position="63"/>
    </location>
</feature>
<gene>
    <name evidence="2" type="ORF">P378_11815</name>
</gene>
<name>A0A2C6MDH4_9FIRM</name>
<evidence type="ECO:0000313" key="3">
    <source>
        <dbReference type="Proteomes" id="UP000222564"/>
    </source>
</evidence>
<proteinExistence type="predicted"/>
<organism evidence="2 3">
    <name type="scientific">Desulforamulus profundi</name>
    <dbReference type="NCBI Taxonomy" id="1383067"/>
    <lineage>
        <taxon>Bacteria</taxon>
        <taxon>Bacillati</taxon>
        <taxon>Bacillota</taxon>
        <taxon>Clostridia</taxon>
        <taxon>Eubacteriales</taxon>
        <taxon>Peptococcaceae</taxon>
        <taxon>Desulforamulus</taxon>
    </lineage>
</organism>
<keyword evidence="3" id="KW-1185">Reference proteome</keyword>
<sequence length="88" mass="10126">MFSDIEELKQRCEAEIKSLKREILAARGSFFPRWDAKGTIQKAEEKIEKIQQLLVKLESLTEQVVPVVNDIKDIIGLQMNITAKPEKE</sequence>